<reference evidence="7" key="1">
    <citation type="submission" date="2025-08" db="UniProtKB">
        <authorList>
            <consortium name="RefSeq"/>
        </authorList>
    </citation>
    <scope>IDENTIFICATION</scope>
    <source>
        <strain evidence="7">11010-0011.00</strain>
        <tissue evidence="7">Whole body</tissue>
    </source>
</reference>
<dbReference type="OrthoDB" id="7862396at2759"/>
<dbReference type="CTD" id="37523"/>
<evidence type="ECO:0000256" key="3">
    <source>
        <dbReference type="SAM" id="Coils"/>
    </source>
</evidence>
<feature type="coiled-coil region" evidence="3">
    <location>
        <begin position="1"/>
        <end position="67"/>
    </location>
</feature>
<dbReference type="GO" id="GO:0005634">
    <property type="term" value="C:nucleus"/>
    <property type="evidence" value="ECO:0007669"/>
    <property type="project" value="InterPro"/>
</dbReference>
<feature type="region of interest" description="Disordered" evidence="4">
    <location>
        <begin position="268"/>
        <end position="300"/>
    </location>
</feature>
<dbReference type="InterPro" id="IPR011515">
    <property type="entry name" value="Shugoshin_C"/>
</dbReference>
<name>A0A6J2TFE6_DROLE</name>
<feature type="domain" description="Shugoshin C-terminal" evidence="5">
    <location>
        <begin position="419"/>
        <end position="441"/>
    </location>
</feature>
<evidence type="ECO:0000313" key="6">
    <source>
        <dbReference type="Proteomes" id="UP000504634"/>
    </source>
</evidence>
<keyword evidence="3" id="KW-0175">Coiled coil</keyword>
<feature type="compositionally biased region" description="Polar residues" evidence="4">
    <location>
        <begin position="402"/>
        <end position="416"/>
    </location>
</feature>
<keyword evidence="2" id="KW-0159">Chromosome partition</keyword>
<protein>
    <submittedName>
        <fullName evidence="7">Shugoshin</fullName>
    </submittedName>
</protein>
<proteinExistence type="inferred from homology"/>
<dbReference type="Pfam" id="PF07557">
    <property type="entry name" value="Shugoshin_C"/>
    <property type="match status" value="1"/>
</dbReference>
<keyword evidence="6" id="KW-1185">Reference proteome</keyword>
<dbReference type="AlphaFoldDB" id="A0A6J2TFE6"/>
<feature type="region of interest" description="Disordered" evidence="4">
    <location>
        <begin position="86"/>
        <end position="191"/>
    </location>
</feature>
<accession>A0A6J2TFE6</accession>
<evidence type="ECO:0000259" key="5">
    <source>
        <dbReference type="Pfam" id="PF07557"/>
    </source>
</evidence>
<dbReference type="GeneID" id="115624763"/>
<dbReference type="Proteomes" id="UP000504634">
    <property type="component" value="Unplaced"/>
</dbReference>
<gene>
    <name evidence="7" type="primary">LOC115624763</name>
</gene>
<evidence type="ECO:0000256" key="1">
    <source>
        <dbReference type="ARBA" id="ARBA00010845"/>
    </source>
</evidence>
<dbReference type="RefSeq" id="XP_030375456.1">
    <property type="nucleotide sequence ID" value="XM_030519596.1"/>
</dbReference>
<evidence type="ECO:0000256" key="4">
    <source>
        <dbReference type="SAM" id="MobiDB-lite"/>
    </source>
</evidence>
<feature type="compositionally biased region" description="Polar residues" evidence="4">
    <location>
        <begin position="269"/>
        <end position="280"/>
    </location>
</feature>
<comment type="similarity">
    <text evidence="1">Belongs to the shugoshin family.</text>
</comment>
<dbReference type="GO" id="GO:0045132">
    <property type="term" value="P:meiotic chromosome segregation"/>
    <property type="evidence" value="ECO:0007669"/>
    <property type="project" value="InterPro"/>
</dbReference>
<feature type="compositionally biased region" description="Basic and acidic residues" evidence="4">
    <location>
        <begin position="439"/>
        <end position="453"/>
    </location>
</feature>
<dbReference type="GO" id="GO:0000775">
    <property type="term" value="C:chromosome, centromeric region"/>
    <property type="evidence" value="ECO:0007669"/>
    <property type="project" value="InterPro"/>
</dbReference>
<evidence type="ECO:0000313" key="7">
    <source>
        <dbReference type="RefSeq" id="XP_030375456.1"/>
    </source>
</evidence>
<organism evidence="6 7">
    <name type="scientific">Drosophila lebanonensis</name>
    <name type="common">Fruit fly</name>
    <name type="synonym">Scaptodrosophila lebanonensis</name>
    <dbReference type="NCBI Taxonomy" id="7225"/>
    <lineage>
        <taxon>Eukaryota</taxon>
        <taxon>Metazoa</taxon>
        <taxon>Ecdysozoa</taxon>
        <taxon>Arthropoda</taxon>
        <taxon>Hexapoda</taxon>
        <taxon>Insecta</taxon>
        <taxon>Pterygota</taxon>
        <taxon>Neoptera</taxon>
        <taxon>Endopterygota</taxon>
        <taxon>Diptera</taxon>
        <taxon>Brachycera</taxon>
        <taxon>Muscomorpha</taxon>
        <taxon>Ephydroidea</taxon>
        <taxon>Drosophilidae</taxon>
        <taxon>Scaptodrosophila</taxon>
    </lineage>
</organism>
<evidence type="ECO:0000256" key="2">
    <source>
        <dbReference type="ARBA" id="ARBA00022829"/>
    </source>
</evidence>
<feature type="compositionally biased region" description="Low complexity" evidence="4">
    <location>
        <begin position="133"/>
        <end position="146"/>
    </location>
</feature>
<feature type="region of interest" description="Disordered" evidence="4">
    <location>
        <begin position="398"/>
        <end position="453"/>
    </location>
</feature>
<sequence>MENYKELNAELVAQVQKQKLEISEYRKGLIQLNAQLQEEHEKRVFERTRYEEEAKERETKLKCALSELMRSLNISTNSQQELHRIDKTLTPQAPPPALSTDGKRQSDRSSSSTKMCRELRHSSALSRHTIVLSPSRRLSMRRSSSSNNQSVEFIDSSSASEGEEEEENTEQQANPAGMAEAETLHSSPQPRRISELDVDINWPEEAEAVPQQQEDPAAVYLYSIQEEDSDSEDTSFRCAVQNPTSTQPMQTRRRAILNATESPLRDVTNRSIASPKTTARGSRKSPRIEAAKPTPSPHLTRTMSRMYEETDNENMSVQQARYVANLSPEAASFKNFGVATDLTLTPKRSSLELSYAQGIDNAPRSTPIACPRKSNSGFTKDDEEVVVVACRMASRGRKISRSKQISVTDSETSSETFGGRPSRSCRPKTLKEPSLGAKLRNETKENSLTKKRK</sequence>